<dbReference type="RefSeq" id="WP_068733051.1">
    <property type="nucleotide sequence ID" value="NZ_LVYV01000012.1"/>
</dbReference>
<accession>A0A161R2K1</accession>
<keyword evidence="2" id="KW-0238">DNA-binding</keyword>
<evidence type="ECO:0000259" key="4">
    <source>
        <dbReference type="PROSITE" id="PS50987"/>
    </source>
</evidence>
<evidence type="ECO:0000256" key="3">
    <source>
        <dbReference type="ARBA" id="ARBA00023163"/>
    </source>
</evidence>
<dbReference type="InterPro" id="IPR036388">
    <property type="entry name" value="WH-like_DNA-bd_sf"/>
</dbReference>
<dbReference type="SMART" id="SM00418">
    <property type="entry name" value="HTH_ARSR"/>
    <property type="match status" value="1"/>
</dbReference>
<evidence type="ECO:0000256" key="2">
    <source>
        <dbReference type="ARBA" id="ARBA00023125"/>
    </source>
</evidence>
<dbReference type="GO" id="GO:0003677">
    <property type="term" value="F:DNA binding"/>
    <property type="evidence" value="ECO:0007669"/>
    <property type="project" value="UniProtKB-KW"/>
</dbReference>
<dbReference type="STRING" id="943830.A4A58_06515"/>
<evidence type="ECO:0000256" key="1">
    <source>
        <dbReference type="ARBA" id="ARBA00023015"/>
    </source>
</evidence>
<evidence type="ECO:0000313" key="6">
    <source>
        <dbReference type="Proteomes" id="UP000076574"/>
    </source>
</evidence>
<sequence length="125" mass="13645">MNASEKKETSADVWLGGASIQRVFEALASAPRRKILAYLAHTSLTAGEIAARFDMAKPSISQHLSVLENAGLITKRRQGQFIHYSLVENNLVNTLDGFVQDVCPVRRPIKGESKALASGKKKKVP</sequence>
<protein>
    <submittedName>
        <fullName evidence="5">Transcriptional regulator</fullName>
    </submittedName>
</protein>
<dbReference type="PRINTS" id="PR00778">
    <property type="entry name" value="HTHARSR"/>
</dbReference>
<dbReference type="CDD" id="cd00090">
    <property type="entry name" value="HTH_ARSR"/>
    <property type="match status" value="1"/>
</dbReference>
<proteinExistence type="predicted"/>
<comment type="caution">
    <text evidence="5">The sequence shown here is derived from an EMBL/GenBank/DDBJ whole genome shotgun (WGS) entry which is preliminary data.</text>
</comment>
<dbReference type="NCBIfam" id="NF033788">
    <property type="entry name" value="HTH_metalloreg"/>
    <property type="match status" value="1"/>
</dbReference>
<dbReference type="InterPro" id="IPR051081">
    <property type="entry name" value="HTH_MetalResp_TranReg"/>
</dbReference>
<reference evidence="5 6" key="1">
    <citation type="submission" date="2016-03" db="EMBL/GenBank/DDBJ databases">
        <title>Microsymbionts genomes from the relict species Vavilovia formosa (Stev.) Fed.</title>
        <authorList>
            <person name="Kopat V."/>
            <person name="Chirak E."/>
            <person name="Kimeklis A."/>
            <person name="Andronov E."/>
        </authorList>
    </citation>
    <scope>NUCLEOTIDE SEQUENCE [LARGE SCALE GENOMIC DNA]</scope>
    <source>
        <strain evidence="5 6">Vaf07</strain>
    </source>
</reference>
<gene>
    <name evidence="5" type="ORF">A4A58_06515</name>
</gene>
<dbReference type="Proteomes" id="UP000076574">
    <property type="component" value="Unassembled WGS sequence"/>
</dbReference>
<name>A0A161R2K1_9BRAD</name>
<dbReference type="InterPro" id="IPR036390">
    <property type="entry name" value="WH_DNA-bd_sf"/>
</dbReference>
<keyword evidence="1" id="KW-0805">Transcription regulation</keyword>
<feature type="domain" description="HTH arsR-type" evidence="4">
    <location>
        <begin position="12"/>
        <end position="106"/>
    </location>
</feature>
<dbReference type="AlphaFoldDB" id="A0A161R2K1"/>
<keyword evidence="6" id="KW-1185">Reference proteome</keyword>
<dbReference type="Pfam" id="PF01022">
    <property type="entry name" value="HTH_5"/>
    <property type="match status" value="1"/>
</dbReference>
<dbReference type="SUPFAM" id="SSF46785">
    <property type="entry name" value="Winged helix' DNA-binding domain"/>
    <property type="match status" value="1"/>
</dbReference>
<dbReference type="InterPro" id="IPR011991">
    <property type="entry name" value="ArsR-like_HTH"/>
</dbReference>
<evidence type="ECO:0000313" key="5">
    <source>
        <dbReference type="EMBL" id="KZD23051.1"/>
    </source>
</evidence>
<dbReference type="PANTHER" id="PTHR33154">
    <property type="entry name" value="TRANSCRIPTIONAL REGULATOR, ARSR FAMILY"/>
    <property type="match status" value="1"/>
</dbReference>
<organism evidence="5 6">
    <name type="scientific">Tardiphaga robiniae</name>
    <dbReference type="NCBI Taxonomy" id="943830"/>
    <lineage>
        <taxon>Bacteria</taxon>
        <taxon>Pseudomonadati</taxon>
        <taxon>Pseudomonadota</taxon>
        <taxon>Alphaproteobacteria</taxon>
        <taxon>Hyphomicrobiales</taxon>
        <taxon>Nitrobacteraceae</taxon>
        <taxon>Tardiphaga</taxon>
    </lineage>
</organism>
<dbReference type="PROSITE" id="PS50987">
    <property type="entry name" value="HTH_ARSR_2"/>
    <property type="match status" value="1"/>
</dbReference>
<dbReference type="EMBL" id="LVYV01000012">
    <property type="protein sequence ID" value="KZD23051.1"/>
    <property type="molecule type" value="Genomic_DNA"/>
</dbReference>
<dbReference type="PANTHER" id="PTHR33154:SF33">
    <property type="entry name" value="TRANSCRIPTIONAL REPRESSOR SDPR"/>
    <property type="match status" value="1"/>
</dbReference>
<keyword evidence="3" id="KW-0804">Transcription</keyword>
<dbReference type="InterPro" id="IPR001845">
    <property type="entry name" value="HTH_ArsR_DNA-bd_dom"/>
</dbReference>
<dbReference type="Gene3D" id="1.10.10.10">
    <property type="entry name" value="Winged helix-like DNA-binding domain superfamily/Winged helix DNA-binding domain"/>
    <property type="match status" value="1"/>
</dbReference>
<dbReference type="GO" id="GO:0003700">
    <property type="term" value="F:DNA-binding transcription factor activity"/>
    <property type="evidence" value="ECO:0007669"/>
    <property type="project" value="InterPro"/>
</dbReference>